<evidence type="ECO:0000256" key="6">
    <source>
        <dbReference type="ARBA" id="ARBA00022989"/>
    </source>
</evidence>
<keyword evidence="3 8" id="KW-0997">Cell inner membrane</keyword>
<dbReference type="HAMAP" id="MF_00914">
    <property type="entry name" value="L_Ala_exporter"/>
    <property type="match status" value="1"/>
</dbReference>
<evidence type="ECO:0000256" key="4">
    <source>
        <dbReference type="ARBA" id="ARBA00022692"/>
    </source>
</evidence>
<keyword evidence="2 8" id="KW-1003">Cell membrane</keyword>
<evidence type="ECO:0000256" key="3">
    <source>
        <dbReference type="ARBA" id="ARBA00022519"/>
    </source>
</evidence>
<gene>
    <name evidence="8" type="primary">alaE</name>
    <name evidence="9" type="ORF">N8A98_00230</name>
</gene>
<feature type="transmembrane region" description="Helical" evidence="8">
    <location>
        <begin position="43"/>
        <end position="60"/>
    </location>
</feature>
<keyword evidence="6 8" id="KW-1133">Transmembrane helix</keyword>
<evidence type="ECO:0000256" key="1">
    <source>
        <dbReference type="ARBA" id="ARBA00022448"/>
    </source>
</evidence>
<keyword evidence="9" id="KW-0614">Plasmid</keyword>
<keyword evidence="10" id="KW-1185">Reference proteome</keyword>
<keyword evidence="1 8" id="KW-0813">Transport</keyword>
<geneLocation type="plasmid" evidence="9 10">
    <name>p_unnamed1</name>
</geneLocation>
<keyword evidence="5 8" id="KW-0029">Amino-acid transport</keyword>
<protein>
    <recommendedName>
        <fullName evidence="8">L-alanine exporter AlaE</fullName>
    </recommendedName>
</protein>
<evidence type="ECO:0000256" key="8">
    <source>
        <dbReference type="HAMAP-Rule" id="MF_00914"/>
    </source>
</evidence>
<name>A0ABY6C6W0_9HYPH</name>
<sequence length="153" mass="16525">MAETTKRPNGVRGYIADTLALLLFFTTTGIINERFIAGMTWEQVLHARLLGGVLMLPVGRPYGLWRDWMVSHAKASRFSQVLWDSVALMSFQVPIYAAIIALSGATGTGLLMGILGAAIMMIALGRPYGAFLNGVRHLFGLSPGGKKPMSLNS</sequence>
<comment type="similarity">
    <text evidence="8">Belongs to the AlaE exporter family.</text>
</comment>
<feature type="transmembrane region" description="Helical" evidence="8">
    <location>
        <begin position="12"/>
        <end position="31"/>
    </location>
</feature>
<evidence type="ECO:0000256" key="7">
    <source>
        <dbReference type="ARBA" id="ARBA00023136"/>
    </source>
</evidence>
<feature type="transmembrane region" description="Helical" evidence="8">
    <location>
        <begin position="109"/>
        <end position="129"/>
    </location>
</feature>
<dbReference type="InterPro" id="IPR010574">
    <property type="entry name" value="Ala_export_AlaE"/>
</dbReference>
<proteinExistence type="inferred from homology"/>
<reference evidence="9 10" key="1">
    <citation type="submission" date="2022-09" db="EMBL/GenBank/DDBJ databases">
        <title>Interaction between co-microsymbionts with complementary sets of symbiotic genes in legume-rhizobium systems.</title>
        <authorList>
            <person name="Safronova V."/>
            <person name="Sazanova A."/>
            <person name="Afonin A."/>
            <person name="Chirak E."/>
        </authorList>
    </citation>
    <scope>NUCLEOTIDE SEQUENCE [LARGE SCALE GENOMIC DNA]</scope>
    <source>
        <strain evidence="9 10">A18/4-1</strain>
        <plasmid evidence="9 10">p_unnamed1</plasmid>
    </source>
</reference>
<accession>A0ABY6C6W0</accession>
<organism evidence="9 10">
    <name type="scientific">Devosia neptuniae</name>
    <dbReference type="NCBI Taxonomy" id="191302"/>
    <lineage>
        <taxon>Bacteria</taxon>
        <taxon>Pseudomonadati</taxon>
        <taxon>Pseudomonadota</taxon>
        <taxon>Alphaproteobacteria</taxon>
        <taxon>Hyphomicrobiales</taxon>
        <taxon>Devosiaceae</taxon>
        <taxon>Devosia</taxon>
    </lineage>
</organism>
<comment type="function">
    <text evidence="8">Exports L-alanine.</text>
</comment>
<evidence type="ECO:0000313" key="10">
    <source>
        <dbReference type="Proteomes" id="UP001061862"/>
    </source>
</evidence>
<dbReference type="Pfam" id="PF06610">
    <property type="entry name" value="AlaE"/>
    <property type="match status" value="1"/>
</dbReference>
<keyword evidence="7 8" id="KW-0472">Membrane</keyword>
<dbReference type="EMBL" id="CP104964">
    <property type="protein sequence ID" value="UXN67987.1"/>
    <property type="molecule type" value="Genomic_DNA"/>
</dbReference>
<keyword evidence="4 8" id="KW-0812">Transmembrane</keyword>
<dbReference type="Proteomes" id="UP001061862">
    <property type="component" value="Plasmid p_unnamed1"/>
</dbReference>
<feature type="transmembrane region" description="Helical" evidence="8">
    <location>
        <begin position="81"/>
        <end position="103"/>
    </location>
</feature>
<evidence type="ECO:0000256" key="2">
    <source>
        <dbReference type="ARBA" id="ARBA00022475"/>
    </source>
</evidence>
<evidence type="ECO:0000256" key="5">
    <source>
        <dbReference type="ARBA" id="ARBA00022970"/>
    </source>
</evidence>
<comment type="subcellular location">
    <subcellularLocation>
        <location evidence="8">Cell inner membrane</location>
        <topology evidence="8">Multi-pass membrane protein</topology>
    </subcellularLocation>
</comment>
<dbReference type="RefSeq" id="WP_262165571.1">
    <property type="nucleotide sequence ID" value="NZ_CP104964.1"/>
</dbReference>
<evidence type="ECO:0000313" key="9">
    <source>
        <dbReference type="EMBL" id="UXN67987.1"/>
    </source>
</evidence>